<evidence type="ECO:0000313" key="8">
    <source>
        <dbReference type="EMBL" id="OEJ91722.1"/>
    </source>
</evidence>
<dbReference type="PROSITE" id="PS50968">
    <property type="entry name" value="BIOTINYL_LIPOYL"/>
    <property type="match status" value="1"/>
</dbReference>
<dbReference type="GO" id="GO:0006086">
    <property type="term" value="P:pyruvate decarboxylation to acetyl-CoA"/>
    <property type="evidence" value="ECO:0007669"/>
    <property type="project" value="InterPro"/>
</dbReference>
<evidence type="ECO:0000256" key="1">
    <source>
        <dbReference type="ARBA" id="ARBA00007317"/>
    </source>
</evidence>
<evidence type="ECO:0000256" key="4">
    <source>
        <dbReference type="ARBA" id="ARBA00065810"/>
    </source>
</evidence>
<dbReference type="PANTHER" id="PTHR23151:SF82">
    <property type="entry name" value="PYRUVATE DEHYDROGENASE COMPLEX PROTEIN X COMPONENT, MITOCHONDRIAL"/>
    <property type="match status" value="1"/>
</dbReference>
<proteinExistence type="inferred from homology"/>
<feature type="region of interest" description="Disordered" evidence="5">
    <location>
        <begin position="125"/>
        <end position="156"/>
    </location>
</feature>
<dbReference type="AlphaFoldDB" id="A0A1E5RXP6"/>
<dbReference type="InterPro" id="IPR004167">
    <property type="entry name" value="PSBD"/>
</dbReference>
<evidence type="ECO:0000259" key="7">
    <source>
        <dbReference type="PROSITE" id="PS51826"/>
    </source>
</evidence>
<dbReference type="GO" id="GO:0004742">
    <property type="term" value="F:dihydrolipoyllysine-residue acetyltransferase activity"/>
    <property type="evidence" value="ECO:0007669"/>
    <property type="project" value="TreeGrafter"/>
</dbReference>
<dbReference type="Proteomes" id="UP000095358">
    <property type="component" value="Unassembled WGS sequence"/>
</dbReference>
<dbReference type="PROSITE" id="PS00189">
    <property type="entry name" value="LIPOYL"/>
    <property type="match status" value="1"/>
</dbReference>
<sequence>MLQATHLLKNLALKSNFHTRAQPLLKASIMEMPAMSPTMTEGGIVEWKFKPGEAFSSGDVLLEVETDKATIDVEALDDGVMGKIVIDNGAKNIKVGSPIAVLAEEDDDLSALDFDAILSSKKSAAAPAAKETPAKEEAPVKKEAPAKKVSSPVAEKKSEPISADGIFTKANKKQVLYPSVSSLLHSNNISEAKALEEIPATGPNGRLLKGDVLLYLNKIDKNNYIKLNKFIKKNSVLDLSNIQLRQPVVTEKKPAPLPVVLQLEKVVKPTTKSISEILKELQKEVHAPKQQQPSVFNDPIFEELISTRYSEPIFNYKFTLAQVIKAAPKTQQYDLFDELIGAPLANNVVSTPANESNDLKLNVVVDLGFNPKQDVLNKANDFISKVNNL</sequence>
<dbReference type="Pfam" id="PF00364">
    <property type="entry name" value="Biotin_lipoyl"/>
    <property type="match status" value="1"/>
</dbReference>
<dbReference type="InterPro" id="IPR045257">
    <property type="entry name" value="E2/Pdx1"/>
</dbReference>
<dbReference type="Gene3D" id="4.10.320.10">
    <property type="entry name" value="E3-binding domain"/>
    <property type="match status" value="1"/>
</dbReference>
<keyword evidence="2" id="KW-0450">Lipoyl</keyword>
<dbReference type="InterPro" id="IPR036625">
    <property type="entry name" value="E3-bd_dom_sf"/>
</dbReference>
<evidence type="ECO:0000313" key="9">
    <source>
        <dbReference type="Proteomes" id="UP000095358"/>
    </source>
</evidence>
<dbReference type="InterPro" id="IPR000089">
    <property type="entry name" value="Biotin_lipoyl"/>
</dbReference>
<feature type="domain" description="Lipoyl-binding" evidence="6">
    <location>
        <begin position="27"/>
        <end position="103"/>
    </location>
</feature>
<dbReference type="Gene3D" id="2.40.50.100">
    <property type="match status" value="1"/>
</dbReference>
<dbReference type="InterPro" id="IPR003016">
    <property type="entry name" value="2-oxoA_DH_lipoyl-BS"/>
</dbReference>
<dbReference type="STRING" id="29833.A0A1E5RXP6"/>
<name>A0A1E5RXP6_HANUV</name>
<evidence type="ECO:0000256" key="3">
    <source>
        <dbReference type="ARBA" id="ARBA00022946"/>
    </source>
</evidence>
<accession>A0A1E5RXP6</accession>
<dbReference type="CDD" id="cd06849">
    <property type="entry name" value="lipoyl_domain"/>
    <property type="match status" value="1"/>
</dbReference>
<comment type="similarity">
    <text evidence="1">Belongs to the 2-oxoacid dehydrogenase family.</text>
</comment>
<dbReference type="SUPFAM" id="SSF47005">
    <property type="entry name" value="Peripheral subunit-binding domain of 2-oxo acid dehydrogenase complex"/>
    <property type="match status" value="1"/>
</dbReference>
<dbReference type="InterPro" id="IPR011053">
    <property type="entry name" value="Single_hybrid_motif"/>
</dbReference>
<keyword evidence="8" id="KW-0670">Pyruvate</keyword>
<dbReference type="SUPFAM" id="SSF51230">
    <property type="entry name" value="Single hybrid motif"/>
    <property type="match status" value="1"/>
</dbReference>
<evidence type="ECO:0000256" key="5">
    <source>
        <dbReference type="SAM" id="MobiDB-lite"/>
    </source>
</evidence>
<dbReference type="GO" id="GO:0045254">
    <property type="term" value="C:pyruvate dehydrogenase complex"/>
    <property type="evidence" value="ECO:0007669"/>
    <property type="project" value="InterPro"/>
</dbReference>
<feature type="compositionally biased region" description="Basic and acidic residues" evidence="5">
    <location>
        <begin position="132"/>
        <end position="146"/>
    </location>
</feature>
<dbReference type="PANTHER" id="PTHR23151">
    <property type="entry name" value="DIHYDROLIPOAMIDE ACETYL/SUCCINYL-TRANSFERASE-RELATED"/>
    <property type="match status" value="1"/>
</dbReference>
<reference evidence="9" key="1">
    <citation type="journal article" date="2016" name="Genome Announc.">
        <title>Genome sequences of three species of Hanseniaspora isolated from spontaneous wine fermentations.</title>
        <authorList>
            <person name="Sternes P.R."/>
            <person name="Lee D."/>
            <person name="Kutyna D.R."/>
            <person name="Borneman A.R."/>
        </authorList>
    </citation>
    <scope>NUCLEOTIDE SEQUENCE [LARGE SCALE GENOMIC DNA]</scope>
    <source>
        <strain evidence="9">AWRI3580</strain>
    </source>
</reference>
<protein>
    <submittedName>
        <fullName evidence="8">Pyruvate dehydrogenase complex protein X component, mitochondrial</fullName>
    </submittedName>
</protein>
<dbReference type="VEuPathDB" id="FungiDB:AWRI3580_g1046"/>
<organism evidence="8 9">
    <name type="scientific">Hanseniaspora uvarum</name>
    <name type="common">Yeast</name>
    <name type="synonym">Kloeckera apiculata</name>
    <dbReference type="NCBI Taxonomy" id="29833"/>
    <lineage>
        <taxon>Eukaryota</taxon>
        <taxon>Fungi</taxon>
        <taxon>Dikarya</taxon>
        <taxon>Ascomycota</taxon>
        <taxon>Saccharomycotina</taxon>
        <taxon>Saccharomycetes</taxon>
        <taxon>Saccharomycodales</taxon>
        <taxon>Saccharomycodaceae</taxon>
        <taxon>Hanseniaspora</taxon>
    </lineage>
</organism>
<evidence type="ECO:0000259" key="6">
    <source>
        <dbReference type="PROSITE" id="PS50968"/>
    </source>
</evidence>
<comment type="caution">
    <text evidence="8">The sequence shown here is derived from an EMBL/GenBank/DDBJ whole genome shotgun (WGS) entry which is preliminary data.</text>
</comment>
<comment type="subunit">
    <text evidence="4">Eukaryotic pyruvate dehydrogenase (PDH) complexes are organized as a core consisting of the oligomeric dihydrolipoamide acetyl-transferase (E2), around which are arranged multiple copies of pyruvate dehydrogenase (E1), dihydrolipoamide dehydrogenase (E3) and protein X (E3BP) bound by non-covalent bonds.</text>
</comment>
<dbReference type="FunFam" id="2.40.50.100:FF:000010">
    <property type="entry name" value="Acetyltransferase component of pyruvate dehydrogenase complex"/>
    <property type="match status" value="1"/>
</dbReference>
<evidence type="ECO:0000256" key="2">
    <source>
        <dbReference type="ARBA" id="ARBA00022823"/>
    </source>
</evidence>
<gene>
    <name evidence="8" type="ORF">AWRI3580_g1046</name>
</gene>
<feature type="domain" description="Peripheral subunit-binding (PSBD)" evidence="7">
    <location>
        <begin position="175"/>
        <end position="216"/>
    </location>
</feature>
<dbReference type="OrthoDB" id="202158at2759"/>
<keyword evidence="9" id="KW-1185">Reference proteome</keyword>
<keyword evidence="3" id="KW-0809">Transit peptide</keyword>
<dbReference type="EMBL" id="LPNN01000002">
    <property type="protein sequence ID" value="OEJ91722.1"/>
    <property type="molecule type" value="Genomic_DNA"/>
</dbReference>
<dbReference type="PROSITE" id="PS51826">
    <property type="entry name" value="PSBD"/>
    <property type="match status" value="1"/>
</dbReference>